<feature type="region of interest" description="Disordered" evidence="10">
    <location>
        <begin position="610"/>
        <end position="703"/>
    </location>
</feature>
<keyword evidence="13" id="KW-0808">Transferase</keyword>
<evidence type="ECO:0000256" key="6">
    <source>
        <dbReference type="ARBA" id="ARBA00023015"/>
    </source>
</evidence>
<comment type="subcellular location">
    <subcellularLocation>
        <location evidence="1">Nucleus</location>
    </subcellularLocation>
</comment>
<dbReference type="AlphaFoldDB" id="A0A1J3FSJ8"/>
<evidence type="ECO:0000256" key="10">
    <source>
        <dbReference type="SAM" id="MobiDB-lite"/>
    </source>
</evidence>
<feature type="region of interest" description="Disordered" evidence="10">
    <location>
        <begin position="415"/>
        <end position="463"/>
    </location>
</feature>
<keyword evidence="3" id="KW-0677">Repeat</keyword>
<dbReference type="Gene3D" id="3.30.40.10">
    <property type="entry name" value="Zinc/RING finger domain, C3HC4 (zinc finger)"/>
    <property type="match status" value="2"/>
</dbReference>
<feature type="region of interest" description="Disordered" evidence="10">
    <location>
        <begin position="518"/>
        <end position="537"/>
    </location>
</feature>
<feature type="domain" description="PHD-type" evidence="11">
    <location>
        <begin position="282"/>
        <end position="341"/>
    </location>
</feature>
<evidence type="ECO:0000259" key="11">
    <source>
        <dbReference type="PROSITE" id="PS50016"/>
    </source>
</evidence>
<evidence type="ECO:0000259" key="12">
    <source>
        <dbReference type="PROSITE" id="PS50089"/>
    </source>
</evidence>
<feature type="compositionally biased region" description="Basic and acidic residues" evidence="10">
    <location>
        <begin position="681"/>
        <end position="702"/>
    </location>
</feature>
<dbReference type="SUPFAM" id="SSF57903">
    <property type="entry name" value="FYVE/PHD zinc finger"/>
    <property type="match status" value="3"/>
</dbReference>
<dbReference type="InterPro" id="IPR019786">
    <property type="entry name" value="Zinc_finger_PHD-type_CS"/>
</dbReference>
<evidence type="ECO:0000256" key="3">
    <source>
        <dbReference type="ARBA" id="ARBA00022737"/>
    </source>
</evidence>
<feature type="region of interest" description="Disordered" evidence="10">
    <location>
        <begin position="556"/>
        <end position="581"/>
    </location>
</feature>
<dbReference type="GO" id="GO:0008168">
    <property type="term" value="F:methyltransferase activity"/>
    <property type="evidence" value="ECO:0007669"/>
    <property type="project" value="UniProtKB-KW"/>
</dbReference>
<keyword evidence="2" id="KW-0479">Metal-binding</keyword>
<evidence type="ECO:0000313" key="13">
    <source>
        <dbReference type="EMBL" id="JAU44780.1"/>
    </source>
</evidence>
<protein>
    <submittedName>
        <fullName evidence="13">Histone-lysine N-methyltransferase 2B</fullName>
    </submittedName>
</protein>
<evidence type="ECO:0000256" key="1">
    <source>
        <dbReference type="ARBA" id="ARBA00004123"/>
    </source>
</evidence>
<evidence type="ECO:0000256" key="2">
    <source>
        <dbReference type="ARBA" id="ARBA00022723"/>
    </source>
</evidence>
<feature type="domain" description="RING-type" evidence="12">
    <location>
        <begin position="147"/>
        <end position="200"/>
    </location>
</feature>
<organism evidence="13">
    <name type="scientific">Noccaea caerulescens</name>
    <name type="common">Alpine penny-cress</name>
    <name type="synonym">Thlaspi caerulescens</name>
    <dbReference type="NCBI Taxonomy" id="107243"/>
    <lineage>
        <taxon>Eukaryota</taxon>
        <taxon>Viridiplantae</taxon>
        <taxon>Streptophyta</taxon>
        <taxon>Embryophyta</taxon>
        <taxon>Tracheophyta</taxon>
        <taxon>Spermatophyta</taxon>
        <taxon>Magnoliopsida</taxon>
        <taxon>eudicotyledons</taxon>
        <taxon>Gunneridae</taxon>
        <taxon>Pentapetalae</taxon>
        <taxon>rosids</taxon>
        <taxon>malvids</taxon>
        <taxon>Brassicales</taxon>
        <taxon>Brassicaceae</taxon>
        <taxon>Coluteocarpeae</taxon>
        <taxon>Noccaea</taxon>
    </lineage>
</organism>
<dbReference type="PROSITE" id="PS50089">
    <property type="entry name" value="ZF_RING_2"/>
    <property type="match status" value="1"/>
</dbReference>
<keyword evidence="4 9" id="KW-0863">Zinc-finger</keyword>
<evidence type="ECO:0000256" key="9">
    <source>
        <dbReference type="PROSITE-ProRule" id="PRU00175"/>
    </source>
</evidence>
<keyword evidence="5" id="KW-0862">Zinc</keyword>
<keyword evidence="13" id="KW-0489">Methyltransferase</keyword>
<dbReference type="FunFam" id="3.30.40.10:FF:000638">
    <property type="entry name" value="PHD finger family protein"/>
    <property type="match status" value="1"/>
</dbReference>
<keyword evidence="6" id="KW-0805">Transcription regulation</keyword>
<dbReference type="InterPro" id="IPR011011">
    <property type="entry name" value="Znf_FYVE_PHD"/>
</dbReference>
<dbReference type="InterPro" id="IPR019787">
    <property type="entry name" value="Znf_PHD-finger"/>
</dbReference>
<dbReference type="GO" id="GO:0008270">
    <property type="term" value="F:zinc ion binding"/>
    <property type="evidence" value="ECO:0007669"/>
    <property type="project" value="UniProtKB-KW"/>
</dbReference>
<gene>
    <name evidence="13" type="ORF">LC_TR11263_c1_g1_i1_g.39625</name>
</gene>
<keyword evidence="8" id="KW-0539">Nucleus</keyword>
<dbReference type="EMBL" id="GEVK01008052">
    <property type="protein sequence ID" value="JAU44780.1"/>
    <property type="molecule type" value="Transcribed_RNA"/>
</dbReference>
<name>A0A1J3FSJ8_NOCCA</name>
<dbReference type="FunFam" id="3.30.40.10:FF:000238">
    <property type="entry name" value="PHD finger family protein"/>
    <property type="match status" value="1"/>
</dbReference>
<evidence type="ECO:0000256" key="8">
    <source>
        <dbReference type="ARBA" id="ARBA00023242"/>
    </source>
</evidence>
<proteinExistence type="predicted"/>
<sequence>MAFHVACPITCRRLCFCSLGFSRNLRGANEKEEFLNEVDRVEEFLIDPWGSSRVLTEGTVQVKVPKVAPAPQTVSAASISGVGDGGIDEMAEEASAQKKRVALQRQAAVTVEAAEDYARRFESGVNELPSKDHDGEELAQSGMNIMCRMCFLGEGEGSERARRMLSCKTCGKKYHKNCLKSWAQHRDLFHWSSWNCPSCRVCEVCRRTGDPNKFVFCKRCDAAYHCYCQHPPHKNVSSGPYLCPKHTRCHSCDSTVPGNGLSVRWFLSYTCCDACGRLFVKGNYCPVCLKVYRDSESTPMVCCDLCQRWVHCHCDGISEEKYLQFQVDGNLQYKCATCRGECYQVKDLQDAVQELWKKKDVVDKELIASLRAAAGLPTEEEIFSIFPYSDDEENGPVSGRSLKFSIKSLVEKSPKKSKEYGKNSVNKKHGSRKGNDSKLDIQQDAHAEVHQEIGSERRRLGGAKTDSVGFQINEQSEVNSSVAGICSTHEPKIVKHKRVDDVMVTDAEKPSRIVRIKCSKPHDSDSEDTQRNAGEEKSVKAKLVIHLGARKLNVSDSSKSNVVSHLPRDKDHSSLGGDKVDQTGEVRTLKISGRFGKTLSEGSKATFGSITQFPASTSEGNHVDDKSVRKEARPLLKFKLRKPKSGDETSLVTTQSEDEKLSTAKGQRSKRKRPSSLVDKASLKEDGEATTHSHQDSSRNDEMMDANWILKKLGKDSIGKRVEVHGSQNSWHKGTVTDIIGDTSTLSVSLDDGSIKTFELGKHSVRFIPQKQKRSRS</sequence>
<feature type="compositionally biased region" description="Basic and acidic residues" evidence="10">
    <location>
        <begin position="621"/>
        <end position="634"/>
    </location>
</feature>
<evidence type="ECO:0000256" key="5">
    <source>
        <dbReference type="ARBA" id="ARBA00022833"/>
    </source>
</evidence>
<dbReference type="GO" id="GO:0005634">
    <property type="term" value="C:nucleus"/>
    <property type="evidence" value="ECO:0007669"/>
    <property type="project" value="UniProtKB-SubCell"/>
</dbReference>
<feature type="compositionally biased region" description="Basic and acidic residues" evidence="10">
    <location>
        <begin position="520"/>
        <end position="537"/>
    </location>
</feature>
<keyword evidence="7" id="KW-0804">Transcription</keyword>
<dbReference type="InterPro" id="IPR013083">
    <property type="entry name" value="Znf_RING/FYVE/PHD"/>
</dbReference>
<dbReference type="PANTHER" id="PTHR45888">
    <property type="entry name" value="HL01030P-RELATED"/>
    <property type="match status" value="1"/>
</dbReference>
<accession>A0A1J3FSJ8</accession>
<feature type="compositionally biased region" description="Basic and acidic residues" evidence="10">
    <location>
        <begin position="566"/>
        <end position="581"/>
    </location>
</feature>
<dbReference type="InterPro" id="IPR001841">
    <property type="entry name" value="Znf_RING"/>
</dbReference>
<dbReference type="Pfam" id="PF00628">
    <property type="entry name" value="PHD"/>
    <property type="match status" value="1"/>
</dbReference>
<dbReference type="PANTHER" id="PTHR45888:SF4">
    <property type="entry name" value="PHD FINGER PROTEIN 10"/>
    <property type="match status" value="1"/>
</dbReference>
<dbReference type="PROSITE" id="PS01359">
    <property type="entry name" value="ZF_PHD_1"/>
    <property type="match status" value="1"/>
</dbReference>
<feature type="compositionally biased region" description="Basic and acidic residues" evidence="10">
    <location>
        <begin position="433"/>
        <end position="459"/>
    </location>
</feature>
<dbReference type="PROSITE" id="PS50016">
    <property type="entry name" value="ZF_PHD_2"/>
    <property type="match status" value="2"/>
</dbReference>
<dbReference type="SMART" id="SM00249">
    <property type="entry name" value="PHD"/>
    <property type="match status" value="3"/>
</dbReference>
<dbReference type="GO" id="GO:0032259">
    <property type="term" value="P:methylation"/>
    <property type="evidence" value="ECO:0007669"/>
    <property type="project" value="UniProtKB-KW"/>
</dbReference>
<evidence type="ECO:0000256" key="7">
    <source>
        <dbReference type="ARBA" id="ARBA00023163"/>
    </source>
</evidence>
<reference evidence="13" key="1">
    <citation type="submission" date="2016-07" db="EMBL/GenBank/DDBJ databases">
        <title>De novo transcriptome assembly of four accessions of the metal hyperaccumulator plant Noccaea caerulescens.</title>
        <authorList>
            <person name="Blande D."/>
            <person name="Halimaa P."/>
            <person name="Tervahauta A.I."/>
            <person name="Aarts M.G."/>
            <person name="Karenlampi S.O."/>
        </authorList>
    </citation>
    <scope>NUCLEOTIDE SEQUENCE</scope>
</reference>
<evidence type="ECO:0000256" key="4">
    <source>
        <dbReference type="ARBA" id="ARBA00022771"/>
    </source>
</evidence>
<dbReference type="InterPro" id="IPR001965">
    <property type="entry name" value="Znf_PHD"/>
</dbReference>
<feature type="compositionally biased region" description="Polar residues" evidence="10">
    <location>
        <begin position="610"/>
        <end position="620"/>
    </location>
</feature>
<feature type="domain" description="PHD-type" evidence="11">
    <location>
        <begin position="144"/>
        <end position="202"/>
    </location>
</feature>